<dbReference type="PANTHER" id="PTHR11225">
    <property type="entry name" value="NUCLEAR PORE COMPLEX PROTEIN NUP93 NUCLEOPORIN NUP93 DEAD EYE PROTEIN"/>
    <property type="match status" value="1"/>
</dbReference>
<name>A0A9N9JHE7_9GLOM</name>
<comment type="similarity">
    <text evidence="2 4">Belongs to the nucleoporin interacting component (NIC) family.</text>
</comment>
<keyword evidence="4" id="KW-0472">Membrane</keyword>
<dbReference type="GO" id="GO:0017056">
    <property type="term" value="F:structural constituent of nuclear pore"/>
    <property type="evidence" value="ECO:0007669"/>
    <property type="project" value="InterPro"/>
</dbReference>
<protein>
    <recommendedName>
        <fullName evidence="4">Nuclear pore protein</fullName>
    </recommendedName>
</protein>
<feature type="non-terminal residue" evidence="5">
    <location>
        <position position="1"/>
    </location>
</feature>
<keyword evidence="4" id="KW-0509">mRNA transport</keyword>
<evidence type="ECO:0000256" key="4">
    <source>
        <dbReference type="RuleBase" id="RU364035"/>
    </source>
</evidence>
<proteinExistence type="inferred from homology"/>
<evidence type="ECO:0000256" key="3">
    <source>
        <dbReference type="ARBA" id="ARBA00023242"/>
    </source>
</evidence>
<evidence type="ECO:0000256" key="2">
    <source>
        <dbReference type="ARBA" id="ARBA00010186"/>
    </source>
</evidence>
<dbReference type="AlphaFoldDB" id="A0A9N9JHE7"/>
<keyword evidence="4" id="KW-0653">Protein transport</keyword>
<evidence type="ECO:0000313" key="6">
    <source>
        <dbReference type="Proteomes" id="UP000789342"/>
    </source>
</evidence>
<dbReference type="PANTHER" id="PTHR11225:SF4">
    <property type="entry name" value="NUCLEAR PORE COMPLEX PROTEIN NUP93"/>
    <property type="match status" value="1"/>
</dbReference>
<evidence type="ECO:0000313" key="5">
    <source>
        <dbReference type="EMBL" id="CAG8781702.1"/>
    </source>
</evidence>
<keyword evidence="4" id="KW-0811">Translocation</keyword>
<accession>A0A9N9JHE7</accession>
<keyword evidence="6" id="KW-1185">Reference proteome</keyword>
<dbReference type="InterPro" id="IPR007231">
    <property type="entry name" value="Nucleoporin_int_Nup93/Nic96"/>
</dbReference>
<dbReference type="GO" id="GO:0016973">
    <property type="term" value="P:poly(A)+ mRNA export from nucleus"/>
    <property type="evidence" value="ECO:0007669"/>
    <property type="project" value="TreeGrafter"/>
</dbReference>
<dbReference type="Proteomes" id="UP000789342">
    <property type="component" value="Unassembled WGS sequence"/>
</dbReference>
<keyword evidence="4" id="KW-0906">Nuclear pore complex</keyword>
<feature type="non-terminal residue" evidence="5">
    <location>
        <position position="193"/>
    </location>
</feature>
<keyword evidence="3 4" id="KW-0539">Nucleus</keyword>
<comment type="caution">
    <text evidence="5">The sequence shown here is derived from an EMBL/GenBank/DDBJ whole genome shotgun (WGS) entry which is preliminary data.</text>
</comment>
<reference evidence="5" key="1">
    <citation type="submission" date="2021-06" db="EMBL/GenBank/DDBJ databases">
        <authorList>
            <person name="Kallberg Y."/>
            <person name="Tangrot J."/>
            <person name="Rosling A."/>
        </authorList>
    </citation>
    <scope>NUCLEOTIDE SEQUENCE</scope>
    <source>
        <strain evidence="5">CL551</strain>
    </source>
</reference>
<dbReference type="Pfam" id="PF04097">
    <property type="entry name" value="Nic96"/>
    <property type="match status" value="1"/>
</dbReference>
<dbReference type="EMBL" id="CAJVPV010053271">
    <property type="protein sequence ID" value="CAG8781702.1"/>
    <property type="molecule type" value="Genomic_DNA"/>
</dbReference>
<evidence type="ECO:0000256" key="1">
    <source>
        <dbReference type="ARBA" id="ARBA00004259"/>
    </source>
</evidence>
<organism evidence="5 6">
    <name type="scientific">Acaulospora morrowiae</name>
    <dbReference type="NCBI Taxonomy" id="94023"/>
    <lineage>
        <taxon>Eukaryota</taxon>
        <taxon>Fungi</taxon>
        <taxon>Fungi incertae sedis</taxon>
        <taxon>Mucoromycota</taxon>
        <taxon>Glomeromycotina</taxon>
        <taxon>Glomeromycetes</taxon>
        <taxon>Diversisporales</taxon>
        <taxon>Acaulosporaceae</taxon>
        <taxon>Acaulospora</taxon>
    </lineage>
</organism>
<comment type="subcellular location">
    <subcellularLocation>
        <location evidence="1">Nucleus envelope</location>
    </subcellularLocation>
    <subcellularLocation>
        <location evidence="4">Nucleus</location>
        <location evidence="4">Nuclear pore complex</location>
    </subcellularLocation>
</comment>
<dbReference type="OrthoDB" id="1918363at2759"/>
<gene>
    <name evidence="5" type="ORF">AMORRO_LOCUS17377</name>
</gene>
<sequence length="193" mass="22752">EPENIRQLVYDTEAFTDLIGDPRKKEGLIRKYMSLMYIGSEKEYTEIIVNTLARKCVEDGKFKSARNLYELTENYEEIIALLNKMLAECIWISIRGGTIQPETAQELDPREIRRILNDYEQHHLTMRISQNRLKDCRTRLSLMDFVEMYKKQDFARAVTLIQQVELFPFEDDIDIIQKKASDIEASDDQMKNC</sequence>
<dbReference type="GO" id="GO:0005643">
    <property type="term" value="C:nuclear pore"/>
    <property type="evidence" value="ECO:0007669"/>
    <property type="project" value="UniProtKB-SubCell"/>
</dbReference>
<dbReference type="GO" id="GO:0006606">
    <property type="term" value="P:protein import into nucleus"/>
    <property type="evidence" value="ECO:0007669"/>
    <property type="project" value="TreeGrafter"/>
</dbReference>
<keyword evidence="4" id="KW-0813">Transport</keyword>